<dbReference type="OrthoDB" id="10260625at2759"/>
<dbReference type="STRING" id="63057.A0A2P5CQE9"/>
<dbReference type="InterPro" id="IPR036815">
    <property type="entry name" value="14-3-3_dom_sf"/>
</dbReference>
<gene>
    <name evidence="1" type="ORF">TorRG33x02_276670</name>
</gene>
<organism evidence="1 2">
    <name type="scientific">Trema orientale</name>
    <name type="common">Charcoal tree</name>
    <name type="synonym">Celtis orientalis</name>
    <dbReference type="NCBI Taxonomy" id="63057"/>
    <lineage>
        <taxon>Eukaryota</taxon>
        <taxon>Viridiplantae</taxon>
        <taxon>Streptophyta</taxon>
        <taxon>Embryophyta</taxon>
        <taxon>Tracheophyta</taxon>
        <taxon>Spermatophyta</taxon>
        <taxon>Magnoliopsida</taxon>
        <taxon>eudicotyledons</taxon>
        <taxon>Gunneridae</taxon>
        <taxon>Pentapetalae</taxon>
        <taxon>rosids</taxon>
        <taxon>fabids</taxon>
        <taxon>Rosales</taxon>
        <taxon>Cannabaceae</taxon>
        <taxon>Trema</taxon>
    </lineage>
</organism>
<reference evidence="2" key="1">
    <citation type="submission" date="2016-06" db="EMBL/GenBank/DDBJ databases">
        <title>Parallel loss of symbiosis genes in relatives of nitrogen-fixing non-legume Parasponia.</title>
        <authorList>
            <person name="Van Velzen R."/>
            <person name="Holmer R."/>
            <person name="Bu F."/>
            <person name="Rutten L."/>
            <person name="Van Zeijl A."/>
            <person name="Liu W."/>
            <person name="Santuari L."/>
            <person name="Cao Q."/>
            <person name="Sharma T."/>
            <person name="Shen D."/>
            <person name="Roswanjaya Y."/>
            <person name="Wardhani T."/>
            <person name="Kalhor M.S."/>
            <person name="Jansen J."/>
            <person name="Van den Hoogen J."/>
            <person name="Gungor B."/>
            <person name="Hartog M."/>
            <person name="Hontelez J."/>
            <person name="Verver J."/>
            <person name="Yang W.-C."/>
            <person name="Schijlen E."/>
            <person name="Repin R."/>
            <person name="Schilthuizen M."/>
            <person name="Schranz E."/>
            <person name="Heidstra R."/>
            <person name="Miyata K."/>
            <person name="Fedorova E."/>
            <person name="Kohlen W."/>
            <person name="Bisseling T."/>
            <person name="Smit S."/>
            <person name="Geurts R."/>
        </authorList>
    </citation>
    <scope>NUCLEOTIDE SEQUENCE [LARGE SCALE GENOMIC DNA]</scope>
    <source>
        <strain evidence="2">cv. RG33-2</strain>
    </source>
</reference>
<evidence type="ECO:0000313" key="2">
    <source>
        <dbReference type="Proteomes" id="UP000237000"/>
    </source>
</evidence>
<dbReference type="EMBL" id="JXTC01000339">
    <property type="protein sequence ID" value="PON63252.1"/>
    <property type="molecule type" value="Genomic_DNA"/>
</dbReference>
<evidence type="ECO:0000313" key="1">
    <source>
        <dbReference type="EMBL" id="PON63252.1"/>
    </source>
</evidence>
<protein>
    <submittedName>
        <fullName evidence="1">14-3-3 domain containing protein</fullName>
    </submittedName>
</protein>
<dbReference type="SUPFAM" id="SSF48445">
    <property type="entry name" value="14-3-3 protein"/>
    <property type="match status" value="1"/>
</dbReference>
<name>A0A2P5CQE9_TREOI</name>
<keyword evidence="2" id="KW-1185">Reference proteome</keyword>
<dbReference type="AlphaFoldDB" id="A0A2P5CQE9"/>
<dbReference type="Proteomes" id="UP000237000">
    <property type="component" value="Unassembled WGS sequence"/>
</dbReference>
<dbReference type="Gene3D" id="1.20.190.20">
    <property type="entry name" value="14-3-3 domain"/>
    <property type="match status" value="1"/>
</dbReference>
<dbReference type="InParanoid" id="A0A2P5CQE9"/>
<proteinExistence type="predicted"/>
<comment type="caution">
    <text evidence="1">The sequence shown here is derived from an EMBL/GenBank/DDBJ whole genome shotgun (WGS) entry which is preliminary data.</text>
</comment>
<accession>A0A2P5CQE9</accession>
<sequence>MVSPFCKLAEFMETIFENIENERLTIEEWNLLCITYKNVIRACNASWYIISSSQAKGRES</sequence>